<dbReference type="Pfam" id="PF00072">
    <property type="entry name" value="Response_reg"/>
    <property type="match status" value="1"/>
</dbReference>
<protein>
    <submittedName>
        <fullName evidence="4">DNA-binding LytR/AlgR family response regulator</fullName>
    </submittedName>
</protein>
<dbReference type="InterPro" id="IPR001789">
    <property type="entry name" value="Sig_transdc_resp-reg_receiver"/>
</dbReference>
<dbReference type="Gene3D" id="3.40.50.2300">
    <property type="match status" value="1"/>
</dbReference>
<dbReference type="InterPro" id="IPR007492">
    <property type="entry name" value="LytTR_DNA-bd_dom"/>
</dbReference>
<reference evidence="4 5" key="1">
    <citation type="submission" date="2020-08" db="EMBL/GenBank/DDBJ databases">
        <title>Genomic Encyclopedia of Type Strains, Phase IV (KMG-V): Genome sequencing to study the core and pangenomes of soil and plant-associated prokaryotes.</title>
        <authorList>
            <person name="Whitman W."/>
        </authorList>
    </citation>
    <scope>NUCLEOTIDE SEQUENCE [LARGE SCALE GENOMIC DNA]</scope>
    <source>
        <strain evidence="4 5">ANJLi2</strain>
    </source>
</reference>
<dbReference type="Pfam" id="PF04397">
    <property type="entry name" value="LytTR"/>
    <property type="match status" value="1"/>
</dbReference>
<evidence type="ECO:0000259" key="2">
    <source>
        <dbReference type="PROSITE" id="PS50110"/>
    </source>
</evidence>
<evidence type="ECO:0000259" key="3">
    <source>
        <dbReference type="PROSITE" id="PS50930"/>
    </source>
</evidence>
<dbReference type="PANTHER" id="PTHR37299">
    <property type="entry name" value="TRANSCRIPTIONAL REGULATOR-RELATED"/>
    <property type="match status" value="1"/>
</dbReference>
<name>A0ABR6PG23_9SPHI</name>
<comment type="caution">
    <text evidence="4">The sequence shown here is derived from an EMBL/GenBank/DDBJ whole genome shotgun (WGS) entry which is preliminary data.</text>
</comment>
<evidence type="ECO:0000313" key="4">
    <source>
        <dbReference type="EMBL" id="MBB6108713.1"/>
    </source>
</evidence>
<dbReference type="InterPro" id="IPR011006">
    <property type="entry name" value="CheY-like_superfamily"/>
</dbReference>
<feature type="domain" description="HTH LytTR-type" evidence="3">
    <location>
        <begin position="131"/>
        <end position="202"/>
    </location>
</feature>
<dbReference type="PROSITE" id="PS50930">
    <property type="entry name" value="HTH_LYTTR"/>
    <property type="match status" value="1"/>
</dbReference>
<accession>A0ABR6PG23</accession>
<dbReference type="SMART" id="SM00850">
    <property type="entry name" value="LytTR"/>
    <property type="match status" value="1"/>
</dbReference>
<proteinExistence type="predicted"/>
<dbReference type="Gene3D" id="2.40.50.1020">
    <property type="entry name" value="LytTr DNA-binding domain"/>
    <property type="match status" value="1"/>
</dbReference>
<keyword evidence="1" id="KW-0597">Phosphoprotein</keyword>
<keyword evidence="4" id="KW-0238">DNA-binding</keyword>
<feature type="domain" description="Response regulatory" evidence="2">
    <location>
        <begin position="3"/>
        <end position="114"/>
    </location>
</feature>
<sequence>MIKCLIVDDAPVARDILLEYCKLLPVLQVMGTCGDAFQAREKLQQLQVDLLFLDINMPMLSGIDLVKTLRNPPQVIFTTAYKEYATDAFDLAVCDYLVKPFSIDRFIVAVDKAMEKMGSPAKPAVDQNHYVLVRTEGVVHKVNNDRILFLESSRNNTKVFTEEGTLLSTVPLSSLERQLPPAVFSRVHRSFIINLSKVSSFQGNRVFIGKNEIPLGGNYKNDFLKIWGL</sequence>
<dbReference type="RefSeq" id="WP_076370780.1">
    <property type="nucleotide sequence ID" value="NZ_FTMG01000002.1"/>
</dbReference>
<organism evidence="4 5">
    <name type="scientific">Mucilaginibacter lappiensis</name>
    <dbReference type="NCBI Taxonomy" id="354630"/>
    <lineage>
        <taxon>Bacteria</taxon>
        <taxon>Pseudomonadati</taxon>
        <taxon>Bacteroidota</taxon>
        <taxon>Sphingobacteriia</taxon>
        <taxon>Sphingobacteriales</taxon>
        <taxon>Sphingobacteriaceae</taxon>
        <taxon>Mucilaginibacter</taxon>
    </lineage>
</organism>
<evidence type="ECO:0000256" key="1">
    <source>
        <dbReference type="PROSITE-ProRule" id="PRU00169"/>
    </source>
</evidence>
<evidence type="ECO:0000313" key="5">
    <source>
        <dbReference type="Proteomes" id="UP000541583"/>
    </source>
</evidence>
<gene>
    <name evidence="4" type="ORF">HDF23_001448</name>
</gene>
<feature type="modified residue" description="4-aspartylphosphate" evidence="1">
    <location>
        <position position="54"/>
    </location>
</feature>
<dbReference type="InterPro" id="IPR046947">
    <property type="entry name" value="LytR-like"/>
</dbReference>
<dbReference type="PROSITE" id="PS50110">
    <property type="entry name" value="RESPONSE_REGULATORY"/>
    <property type="match status" value="1"/>
</dbReference>
<keyword evidence="5" id="KW-1185">Reference proteome</keyword>
<dbReference type="GO" id="GO:0003677">
    <property type="term" value="F:DNA binding"/>
    <property type="evidence" value="ECO:0007669"/>
    <property type="project" value="UniProtKB-KW"/>
</dbReference>
<dbReference type="PANTHER" id="PTHR37299:SF1">
    <property type="entry name" value="STAGE 0 SPORULATION PROTEIN A HOMOLOG"/>
    <property type="match status" value="1"/>
</dbReference>
<dbReference type="SUPFAM" id="SSF52172">
    <property type="entry name" value="CheY-like"/>
    <property type="match status" value="1"/>
</dbReference>
<dbReference type="EMBL" id="JACHCB010000002">
    <property type="protein sequence ID" value="MBB6108713.1"/>
    <property type="molecule type" value="Genomic_DNA"/>
</dbReference>
<dbReference type="SMART" id="SM00448">
    <property type="entry name" value="REC"/>
    <property type="match status" value="1"/>
</dbReference>
<dbReference type="Proteomes" id="UP000541583">
    <property type="component" value="Unassembled WGS sequence"/>
</dbReference>